<proteinExistence type="predicted"/>
<accession>A0ABT0UZW7</accession>
<comment type="caution">
    <text evidence="1">The sequence shown here is derived from an EMBL/GenBank/DDBJ whole genome shotgun (WGS) entry which is preliminary data.</text>
</comment>
<dbReference type="EMBL" id="JAMQAW010000079">
    <property type="protein sequence ID" value="MCM2393635.1"/>
    <property type="molecule type" value="Genomic_DNA"/>
</dbReference>
<evidence type="ECO:0000313" key="2">
    <source>
        <dbReference type="Proteomes" id="UP001431429"/>
    </source>
</evidence>
<evidence type="ECO:0000313" key="1">
    <source>
        <dbReference type="EMBL" id="MCM2393635.1"/>
    </source>
</evidence>
<protein>
    <recommendedName>
        <fullName evidence="3">Type II toxin-antitoxin system RelE/ParE family toxin</fullName>
    </recommendedName>
</protein>
<dbReference type="Proteomes" id="UP001431429">
    <property type="component" value="Unassembled WGS sequence"/>
</dbReference>
<evidence type="ECO:0008006" key="3">
    <source>
        <dbReference type="Google" id="ProtNLM"/>
    </source>
</evidence>
<keyword evidence="2" id="KW-1185">Reference proteome</keyword>
<dbReference type="RefSeq" id="WP_250923930.1">
    <property type="nucleotide sequence ID" value="NZ_JAMQAW010000079.1"/>
</dbReference>
<organism evidence="1 2">
    <name type="scientific">Streptomyces albipurpureus</name>
    <dbReference type="NCBI Taxonomy" id="2897419"/>
    <lineage>
        <taxon>Bacteria</taxon>
        <taxon>Bacillati</taxon>
        <taxon>Actinomycetota</taxon>
        <taxon>Actinomycetes</taxon>
        <taxon>Kitasatosporales</taxon>
        <taxon>Streptomycetaceae</taxon>
        <taxon>Streptomyces</taxon>
    </lineage>
</organism>
<gene>
    <name evidence="1" type="ORF">NBG84_36110</name>
</gene>
<sequence>MNYRLAYSDVAQAGRKALSAADRKVFDAKIAAITRDPYGCGSSEVRGSRDRRDAPIGRIAIVRYEVSPSVVTVTVVRVSGF</sequence>
<reference evidence="1" key="1">
    <citation type="submission" date="2022-06" db="EMBL/GenBank/DDBJ databases">
        <title>Genome public.</title>
        <authorList>
            <person name="Sun Q."/>
        </authorList>
    </citation>
    <scope>NUCLEOTIDE SEQUENCE</scope>
    <source>
        <strain evidence="1">CWNU-1</strain>
    </source>
</reference>
<name>A0ABT0UZW7_9ACTN</name>